<dbReference type="GO" id="GO:0016020">
    <property type="term" value="C:membrane"/>
    <property type="evidence" value="ECO:0007669"/>
    <property type="project" value="UniProtKB-SubCell"/>
</dbReference>
<evidence type="ECO:0000256" key="4">
    <source>
        <dbReference type="ARBA" id="ARBA00022989"/>
    </source>
</evidence>
<dbReference type="OrthoDB" id="331948at2759"/>
<accession>A0A086KHW8</accession>
<dbReference type="InterPro" id="IPR001594">
    <property type="entry name" value="Palmitoyltrfase_DHHC"/>
</dbReference>
<dbReference type="EMBL" id="AHZU02000465">
    <property type="protein sequence ID" value="KFG43986.1"/>
    <property type="molecule type" value="Genomic_DNA"/>
</dbReference>
<comment type="caution">
    <text evidence="9">The sequence shown here is derived from an EMBL/GenBank/DDBJ whole genome shotgun (WGS) entry which is preliminary data.</text>
</comment>
<evidence type="ECO:0000313" key="9">
    <source>
        <dbReference type="EMBL" id="KFG43986.1"/>
    </source>
</evidence>
<feature type="transmembrane region" description="Helical" evidence="7">
    <location>
        <begin position="212"/>
        <end position="233"/>
    </location>
</feature>
<organism evidence="9 10">
    <name type="scientific">Toxoplasma gondii GAB2-2007-GAL-DOM2</name>
    <dbReference type="NCBI Taxonomy" id="1130820"/>
    <lineage>
        <taxon>Eukaryota</taxon>
        <taxon>Sar</taxon>
        <taxon>Alveolata</taxon>
        <taxon>Apicomplexa</taxon>
        <taxon>Conoidasida</taxon>
        <taxon>Coccidia</taxon>
        <taxon>Eucoccidiorida</taxon>
        <taxon>Eimeriorina</taxon>
        <taxon>Sarcocystidae</taxon>
        <taxon>Toxoplasma</taxon>
    </lineage>
</organism>
<comment type="domain">
    <text evidence="7">The DHHC domain is required for palmitoyltransferase activity.</text>
</comment>
<name>A0A086KHW8_TOXGO</name>
<keyword evidence="5 7" id="KW-0472">Membrane</keyword>
<feature type="transmembrane region" description="Helical" evidence="7">
    <location>
        <begin position="164"/>
        <end position="192"/>
    </location>
</feature>
<dbReference type="InterPro" id="IPR039859">
    <property type="entry name" value="PFA4/ZDH16/20/ERF2-like"/>
</dbReference>
<comment type="catalytic activity">
    <reaction evidence="7">
        <text>L-cysteinyl-[protein] + hexadecanoyl-CoA = S-hexadecanoyl-L-cysteinyl-[protein] + CoA</text>
        <dbReference type="Rhea" id="RHEA:36683"/>
        <dbReference type="Rhea" id="RHEA-COMP:10131"/>
        <dbReference type="Rhea" id="RHEA-COMP:11032"/>
        <dbReference type="ChEBI" id="CHEBI:29950"/>
        <dbReference type="ChEBI" id="CHEBI:57287"/>
        <dbReference type="ChEBI" id="CHEBI:57379"/>
        <dbReference type="ChEBI" id="CHEBI:74151"/>
        <dbReference type="EC" id="2.3.1.225"/>
    </reaction>
</comment>
<keyword evidence="2 7" id="KW-0808">Transferase</keyword>
<feature type="domain" description="Palmitoyltransferase DHHC" evidence="8">
    <location>
        <begin position="121"/>
        <end position="255"/>
    </location>
</feature>
<dbReference type="VEuPathDB" id="ToxoDB:TGDOM2_269150"/>
<evidence type="ECO:0000256" key="3">
    <source>
        <dbReference type="ARBA" id="ARBA00022692"/>
    </source>
</evidence>
<evidence type="ECO:0000256" key="7">
    <source>
        <dbReference type="RuleBase" id="RU079119"/>
    </source>
</evidence>
<feature type="transmembrane region" description="Helical" evidence="7">
    <location>
        <begin position="70"/>
        <end position="97"/>
    </location>
</feature>
<evidence type="ECO:0000256" key="6">
    <source>
        <dbReference type="ARBA" id="ARBA00023315"/>
    </source>
</evidence>
<dbReference type="Proteomes" id="UP000028837">
    <property type="component" value="Unassembled WGS sequence"/>
</dbReference>
<keyword evidence="4 7" id="KW-1133">Transmembrane helix</keyword>
<comment type="similarity">
    <text evidence="7">Belongs to the DHHC palmitoyltransferase family.</text>
</comment>
<comment type="subcellular location">
    <subcellularLocation>
        <location evidence="1">Membrane</location>
        <topology evidence="1">Multi-pass membrane protein</topology>
    </subcellularLocation>
</comment>
<proteinExistence type="inferred from homology"/>
<keyword evidence="3 7" id="KW-0812">Transmembrane</keyword>
<gene>
    <name evidence="9" type="ORF">TGDOM2_269150</name>
</gene>
<evidence type="ECO:0000313" key="10">
    <source>
        <dbReference type="Proteomes" id="UP000028837"/>
    </source>
</evidence>
<dbReference type="GO" id="GO:0019706">
    <property type="term" value="F:protein-cysteine S-palmitoyltransferase activity"/>
    <property type="evidence" value="ECO:0007669"/>
    <property type="project" value="UniProtKB-EC"/>
</dbReference>
<dbReference type="EC" id="2.3.1.225" evidence="7"/>
<evidence type="ECO:0000256" key="2">
    <source>
        <dbReference type="ARBA" id="ARBA00022679"/>
    </source>
</evidence>
<evidence type="ECO:0000256" key="1">
    <source>
        <dbReference type="ARBA" id="ARBA00004141"/>
    </source>
</evidence>
<dbReference type="PROSITE" id="PS50216">
    <property type="entry name" value="DHHC"/>
    <property type="match status" value="1"/>
</dbReference>
<dbReference type="PANTHER" id="PTHR12246">
    <property type="entry name" value="PALMITOYLTRANSFERASE ZDHHC16"/>
    <property type="match status" value="1"/>
</dbReference>
<protein>
    <recommendedName>
        <fullName evidence="7">Palmitoyltransferase</fullName>
        <ecNumber evidence="7">2.3.1.225</ecNumber>
    </recommendedName>
</protein>
<evidence type="ECO:0000256" key="5">
    <source>
        <dbReference type="ARBA" id="ARBA00023136"/>
    </source>
</evidence>
<evidence type="ECO:0000259" key="8">
    <source>
        <dbReference type="Pfam" id="PF01529"/>
    </source>
</evidence>
<reference evidence="9 10" key="1">
    <citation type="submission" date="2014-02" db="EMBL/GenBank/DDBJ databases">
        <authorList>
            <person name="Sibley D."/>
            <person name="Venepally P."/>
            <person name="Karamycheva S."/>
            <person name="Hadjithomas M."/>
            <person name="Khan A."/>
            <person name="Brunk B."/>
            <person name="Roos D."/>
            <person name="Caler E."/>
            <person name="Lorenzi H."/>
        </authorList>
    </citation>
    <scope>NUCLEOTIDE SEQUENCE [LARGE SCALE GENOMIC DNA]</scope>
    <source>
        <strain evidence="9 10">GAB2-2007-GAL-DOM2</strain>
    </source>
</reference>
<dbReference type="Pfam" id="PF01529">
    <property type="entry name" value="DHHC"/>
    <property type="match status" value="1"/>
</dbReference>
<dbReference type="AlphaFoldDB" id="A0A086KHW8"/>
<sequence length="356" mass="40295">MRLIFSPLGIFLCLLVWVCALVANTVTVRFILSPLFTHQEPVESPRSGWLWGIFGRQFSREPLAPRDNGYTVLGIFLLILHELSVVFALTAHLLAVFTDPGSTKHAPSQVPPNLPFPPGQCSPCKGRWKPPRAHHCKVCKECIFRMDHHCPWINNCVGLMNQKYFILFLIYISCACTISILIFGIGAFKWFLLSGTEKEVVEAKFASLAPPWLLVTSLVLCLAVLVFFLAMSLDFLSEQWEALETNTTLVETYKNTHGARTTFFQHVAEVFGPTWWLWLIPCPPSISPDWAEPVYLEEDPAGKTPWFFENGTTFSMTDSHRRESIELVSAGFSRERTDLRERFPSAVMRPKSVVGT</sequence>
<keyword evidence="6 7" id="KW-0012">Acyltransferase</keyword>